<proteinExistence type="predicted"/>
<accession>A0AAD3NTU4</accession>
<dbReference type="Proteomes" id="UP001234787">
    <property type="component" value="Unassembled WGS sequence"/>
</dbReference>
<dbReference type="AlphaFoldDB" id="A0AAD3NTU4"/>
<protein>
    <submittedName>
        <fullName evidence="1">Uncharacterized protein</fullName>
    </submittedName>
</protein>
<evidence type="ECO:0000313" key="3">
    <source>
        <dbReference type="Proteomes" id="UP001234787"/>
    </source>
</evidence>
<evidence type="ECO:0000313" key="1">
    <source>
        <dbReference type="EMBL" id="GLJ58753.1"/>
    </source>
</evidence>
<sequence length="194" mass="20123">MSGRMDVGTKQAMEGMLHAIVCIPLSNACIPPCVGAPTILWASVLFRVPEQTNAPNTLARRTATFGAGQVAIPLCSPCRICEFGGAAKTRNSGAGPILYSASTVGPLVGARANPVGSRDSIGSRPLLYNGNVDNEERQLTAGGLSFKRGVRVGAQSYSTIVLARLGGCGGNRIERAGVWELVISAGSGINIRNQ</sequence>
<comment type="caution">
    <text evidence="1">The sequence shown here is derived from an EMBL/GenBank/DDBJ whole genome shotgun (WGS) entry which is preliminary data.</text>
</comment>
<keyword evidence="3" id="KW-1185">Reference proteome</keyword>
<reference evidence="1" key="1">
    <citation type="submission" date="2022-12" db="EMBL/GenBank/DDBJ databases">
        <title>Chromosome-Level Genome Assembly of Japanese Cedar (Cryptomeriajaponica D. Don).</title>
        <authorList>
            <person name="Fujino T."/>
            <person name="Yamaguchi K."/>
            <person name="Yokoyama T."/>
            <person name="Hamanaka T."/>
            <person name="Harazono Y."/>
            <person name="Kamada H."/>
            <person name="Kobayashi W."/>
            <person name="Ujino-Ihara T."/>
            <person name="Uchiyama K."/>
            <person name="Matsumoto A."/>
            <person name="Izuno A."/>
            <person name="Tsumura Y."/>
            <person name="Toyoda A."/>
            <person name="Shigenobu S."/>
            <person name="Moriguchi Y."/>
            <person name="Ueno S."/>
            <person name="Kasahara M."/>
        </authorList>
    </citation>
    <scope>NUCLEOTIDE SEQUENCE</scope>
</reference>
<dbReference type="EMBL" id="BSEH01000631">
    <property type="protein sequence ID" value="GLJ58961.1"/>
    <property type="molecule type" value="Genomic_DNA"/>
</dbReference>
<evidence type="ECO:0000313" key="2">
    <source>
        <dbReference type="EMBL" id="GLJ58961.1"/>
    </source>
</evidence>
<name>A0AAD3NTU4_CRYJA</name>
<dbReference type="EMBL" id="BSEH01000521">
    <property type="protein sequence ID" value="GLJ58753.1"/>
    <property type="molecule type" value="Genomic_DNA"/>
</dbReference>
<gene>
    <name evidence="1" type="ORF">SUGI_1474210</name>
    <name evidence="2" type="ORF">SUGI_1486330</name>
</gene>
<organism evidence="1 3">
    <name type="scientific">Cryptomeria japonica</name>
    <name type="common">Japanese cedar</name>
    <name type="synonym">Cupressus japonica</name>
    <dbReference type="NCBI Taxonomy" id="3369"/>
    <lineage>
        <taxon>Eukaryota</taxon>
        <taxon>Viridiplantae</taxon>
        <taxon>Streptophyta</taxon>
        <taxon>Embryophyta</taxon>
        <taxon>Tracheophyta</taxon>
        <taxon>Spermatophyta</taxon>
        <taxon>Pinopsida</taxon>
        <taxon>Pinidae</taxon>
        <taxon>Conifers II</taxon>
        <taxon>Cupressales</taxon>
        <taxon>Cupressaceae</taxon>
        <taxon>Cryptomeria</taxon>
    </lineage>
</organism>